<evidence type="ECO:0000313" key="4">
    <source>
        <dbReference type="Proteomes" id="UP000001402"/>
    </source>
</evidence>
<reference evidence="3" key="1">
    <citation type="submission" date="2010-12" db="EMBL/GenBank/DDBJ databases">
        <title>Complete sequence of Rhodopseudomonas palustris DX-1.</title>
        <authorList>
            <consortium name="US DOE Joint Genome Institute"/>
            <person name="Lucas S."/>
            <person name="Copeland A."/>
            <person name="Lapidus A."/>
            <person name="Cheng J.-F."/>
            <person name="Goodwin L."/>
            <person name="Pitluck S."/>
            <person name="Misra M."/>
            <person name="Chertkov O."/>
            <person name="Detter J.C."/>
            <person name="Han C."/>
            <person name="Tapia R."/>
            <person name="Land M."/>
            <person name="Hauser L."/>
            <person name="Kyrpides N."/>
            <person name="Ivanova N."/>
            <person name="Ovchinnikova G."/>
            <person name="Logan B."/>
            <person name="Oda Y."/>
            <person name="Harwood C."/>
            <person name="Woyke T."/>
        </authorList>
    </citation>
    <scope>NUCLEOTIDE SEQUENCE [LARGE SCALE GENOMIC DNA]</scope>
    <source>
        <strain evidence="3">DX-1</strain>
    </source>
</reference>
<evidence type="ECO:0000259" key="2">
    <source>
        <dbReference type="Pfam" id="PF01627"/>
    </source>
</evidence>
<sequence>MPLQVERIEWMPSPPLVPDFEPIDDAHLHKMTLGDAALEREVLLLFTAQAASLMALLASWPADAAALAHTLKGSARSIGAFAVADAAAGVEDALRRGEDAAEPLAVLEAAVDHARAAIDDRVKPSRPGF</sequence>
<dbReference type="EMBL" id="CP002418">
    <property type="protein sequence ID" value="ADU43018.1"/>
    <property type="molecule type" value="Genomic_DNA"/>
</dbReference>
<name>E6VGI2_RHOPX</name>
<dbReference type="STRING" id="652103.Rpdx1_1395"/>
<dbReference type="InterPro" id="IPR008207">
    <property type="entry name" value="Sig_transdc_His_kin_Hpt_dom"/>
</dbReference>
<gene>
    <name evidence="3" type="ordered locus">Rpdx1_1395</name>
</gene>
<dbReference type="Pfam" id="PF01627">
    <property type="entry name" value="Hpt"/>
    <property type="match status" value="1"/>
</dbReference>
<dbReference type="GO" id="GO:0000160">
    <property type="term" value="P:phosphorelay signal transduction system"/>
    <property type="evidence" value="ECO:0007669"/>
    <property type="project" value="UniProtKB-KW"/>
</dbReference>
<dbReference type="KEGG" id="rpx:Rpdx1_1395"/>
<evidence type="ECO:0000256" key="1">
    <source>
        <dbReference type="ARBA" id="ARBA00023012"/>
    </source>
</evidence>
<protein>
    <submittedName>
        <fullName evidence="3">Hpt domain protein</fullName>
    </submittedName>
</protein>
<dbReference type="eggNOG" id="COG2198">
    <property type="taxonomic scope" value="Bacteria"/>
</dbReference>
<dbReference type="SUPFAM" id="SSF47226">
    <property type="entry name" value="Histidine-containing phosphotransfer domain, HPT domain"/>
    <property type="match status" value="1"/>
</dbReference>
<feature type="domain" description="HPt" evidence="2">
    <location>
        <begin position="63"/>
        <end position="116"/>
    </location>
</feature>
<proteinExistence type="predicted"/>
<organism evidence="3 4">
    <name type="scientific">Rhodopseudomonas palustris (strain DX-1)</name>
    <dbReference type="NCBI Taxonomy" id="652103"/>
    <lineage>
        <taxon>Bacteria</taxon>
        <taxon>Pseudomonadati</taxon>
        <taxon>Pseudomonadota</taxon>
        <taxon>Alphaproteobacteria</taxon>
        <taxon>Hyphomicrobiales</taxon>
        <taxon>Nitrobacteraceae</taxon>
        <taxon>Rhodopseudomonas</taxon>
    </lineage>
</organism>
<keyword evidence="1" id="KW-0902">Two-component regulatory system</keyword>
<dbReference type="HOGENOM" id="CLU_155085_0_1_5"/>
<dbReference type="Proteomes" id="UP000001402">
    <property type="component" value="Chromosome"/>
</dbReference>
<dbReference type="GO" id="GO:0004672">
    <property type="term" value="F:protein kinase activity"/>
    <property type="evidence" value="ECO:0007669"/>
    <property type="project" value="UniProtKB-ARBA"/>
</dbReference>
<dbReference type="AlphaFoldDB" id="E6VGI2"/>
<accession>E6VGI2</accession>
<dbReference type="InterPro" id="IPR036641">
    <property type="entry name" value="HPT_dom_sf"/>
</dbReference>
<evidence type="ECO:0000313" key="3">
    <source>
        <dbReference type="EMBL" id="ADU43018.1"/>
    </source>
</evidence>
<dbReference type="Gene3D" id="1.20.120.160">
    <property type="entry name" value="HPT domain"/>
    <property type="match status" value="1"/>
</dbReference>